<dbReference type="Gene3D" id="2.10.70.10">
    <property type="entry name" value="Complement Module, domain 1"/>
    <property type="match status" value="1"/>
</dbReference>
<evidence type="ECO:0000313" key="15">
    <source>
        <dbReference type="Proteomes" id="UP001487740"/>
    </source>
</evidence>
<dbReference type="InterPro" id="IPR000742">
    <property type="entry name" value="EGF"/>
</dbReference>
<dbReference type="GO" id="GO:0016020">
    <property type="term" value="C:membrane"/>
    <property type="evidence" value="ECO:0007669"/>
    <property type="project" value="InterPro"/>
</dbReference>
<feature type="repeat" description="CSPG" evidence="9">
    <location>
        <begin position="1326"/>
        <end position="1444"/>
    </location>
</feature>
<dbReference type="CDD" id="cd01310">
    <property type="entry name" value="TatD_DNAse"/>
    <property type="match status" value="1"/>
</dbReference>
<feature type="region of interest" description="Disordered" evidence="10">
    <location>
        <begin position="4174"/>
        <end position="4196"/>
    </location>
</feature>
<dbReference type="Gene3D" id="2.10.220.10">
    <property type="entry name" value="Hormone Receptor, Insulin-like Growth Factor Receptor 1, Chain A, domain 2"/>
    <property type="match status" value="8"/>
</dbReference>
<evidence type="ECO:0000259" key="12">
    <source>
        <dbReference type="PROSITE" id="PS50184"/>
    </source>
</evidence>
<dbReference type="PROSITE" id="PS50184">
    <property type="entry name" value="VWFC_2"/>
    <property type="match status" value="6"/>
</dbReference>
<evidence type="ECO:0000256" key="7">
    <source>
        <dbReference type="ARBA" id="ARBA00023180"/>
    </source>
</evidence>
<gene>
    <name evidence="14" type="ORF">O3P69_001904</name>
</gene>
<dbReference type="GO" id="GO:0007156">
    <property type="term" value="P:homophilic cell adhesion via plasma membrane adhesion molecules"/>
    <property type="evidence" value="ECO:0007669"/>
    <property type="project" value="InterPro"/>
</dbReference>
<organism evidence="14 15">
    <name type="scientific">Scylla paramamosain</name>
    <name type="common">Mud crab</name>
    <dbReference type="NCBI Taxonomy" id="85552"/>
    <lineage>
        <taxon>Eukaryota</taxon>
        <taxon>Metazoa</taxon>
        <taxon>Ecdysozoa</taxon>
        <taxon>Arthropoda</taxon>
        <taxon>Crustacea</taxon>
        <taxon>Multicrustacea</taxon>
        <taxon>Malacostraca</taxon>
        <taxon>Eumalacostraca</taxon>
        <taxon>Eucarida</taxon>
        <taxon>Decapoda</taxon>
        <taxon>Pleocyemata</taxon>
        <taxon>Brachyura</taxon>
        <taxon>Eubrachyura</taxon>
        <taxon>Portunoidea</taxon>
        <taxon>Portunidae</taxon>
        <taxon>Portuninae</taxon>
        <taxon>Scylla</taxon>
    </lineage>
</organism>
<evidence type="ECO:0000256" key="11">
    <source>
        <dbReference type="SAM" id="SignalP"/>
    </source>
</evidence>
<dbReference type="Pfam" id="PF00093">
    <property type="entry name" value="VWC"/>
    <property type="match status" value="6"/>
</dbReference>
<feature type="region of interest" description="Disordered" evidence="10">
    <location>
        <begin position="3975"/>
        <end position="4031"/>
    </location>
</feature>
<proteinExistence type="inferred from homology"/>
<keyword evidence="5" id="KW-0378">Hydrolase</keyword>
<dbReference type="PROSITE" id="PS01208">
    <property type="entry name" value="VWFC_1"/>
    <property type="match status" value="5"/>
</dbReference>
<dbReference type="SMART" id="SM00214">
    <property type="entry name" value="VWC"/>
    <property type="match status" value="6"/>
</dbReference>
<keyword evidence="7" id="KW-0325">Glycoprotein</keyword>
<dbReference type="PROSITE" id="PS01091">
    <property type="entry name" value="TATD_3"/>
    <property type="match status" value="1"/>
</dbReference>
<evidence type="ECO:0000256" key="10">
    <source>
        <dbReference type="SAM" id="MobiDB-lite"/>
    </source>
</evidence>
<dbReference type="GO" id="GO:0005509">
    <property type="term" value="F:calcium ion binding"/>
    <property type="evidence" value="ECO:0007669"/>
    <property type="project" value="UniProtKB-UniRule"/>
</dbReference>
<keyword evidence="4" id="KW-0677">Repeat</keyword>
<dbReference type="InterPro" id="IPR003644">
    <property type="entry name" value="Calx_beta"/>
</dbReference>
<dbReference type="SUPFAM" id="SSF57184">
    <property type="entry name" value="Growth factor receptor domain"/>
    <property type="match status" value="5"/>
</dbReference>
<feature type="compositionally biased region" description="Polar residues" evidence="10">
    <location>
        <begin position="3975"/>
        <end position="4001"/>
    </location>
</feature>
<dbReference type="EMBL" id="JARAKH010000003">
    <property type="protein sequence ID" value="KAK8405716.1"/>
    <property type="molecule type" value="Genomic_DNA"/>
</dbReference>
<feature type="region of interest" description="Disordered" evidence="10">
    <location>
        <begin position="4301"/>
        <end position="4329"/>
    </location>
</feature>
<dbReference type="InterPro" id="IPR002126">
    <property type="entry name" value="Cadherin-like_dom"/>
</dbReference>
<dbReference type="InterPro" id="IPR018228">
    <property type="entry name" value="DNase_TatD-rel_CS"/>
</dbReference>
<evidence type="ECO:0000256" key="1">
    <source>
        <dbReference type="ARBA" id="ARBA00005529"/>
    </source>
</evidence>
<sequence length="4624" mass="511348">MEMIPRELGGPPLPSPLLLLLPPLLLLAAGTAPPAHALCFQDGIYYPNGSEWHQEACVGCRCHGQVAVCEREVCEVSACPPSHQLIHSPQHCCPRCLPPPTPCHAGDSLFQAGEVWSPGGCEQCQCISGTVSCGRKPCNITSCPEGQVLLQLPGKCCPECVPLGRQCKVGNEVYIDGALWSPVACTQCQCRDGRVLCYVAQCPHLTCPANHTLEVNQGSCCPRCVGSPCVVQGRVFQSEEQWKDNACRECVCMAGRIFCHQQKCPSLQCPEDEEPHQEEGVCCPKCIKTQGWCLLENGTSIAPGKVWRRTACDLCVCQEGKVVCQKVECGGTKCGMGESLVSQPGSCCPECVIDQSMCLMDGALKKSGDVWKSGKCQVCSCSRGEVTCYQPSCPLCPEGMVPMLNDNSDCCPLCQHITCSSHCSLCVSGNPEPLCTVCQKGFFRQSGMCVKECSKGTFQQGTECVPCHPSCSTCSDASNFHCTRCKESEVLHEGQCLSDCGRGFYASGGRCHPCHASCSECAGPGSDQCQVCPAKTFLHAGVCIEGCPRGYYAREQVCEKCEEECEVCGLGQCLRCRPSFFLEDGHCQEDCSLGFYKSQDNTCLSCHPSCKTCNGARISSCTSCPHYLFLSGSYCLSVCPRGTYAEEGLCIPCHESCSHCLGKGHESCVECSQARQVVVVEGQEHTSGTCQDACPSTHQMQSNVCVAPPMGCEVWHVADQLHCQHCRAGWKQQRHSCVKECDPGFYYNPKKSVCTECDPRCKTCSGPGHRSCLTCHKRATLHPRKTGAECLTKCSRRHYLALDNTCQTCHPSCSVCALDHTNPTASICLRCKTDFRHTERDQCVQECSEGHFLNSNSDTCEKCHPHCATCNGPHVTSCLTCPEGTNLTTQGICEVIQCSSGFYLNQEGICSRCEGDCNTCSSDGFTCLTCHASQHLLYGKCVDQCPPMFFVDSNSDGECRECHWTCEKCLGPSVEDCLECREGTVQEGSSCLTECSSGLYQDGQKCRPCPGGCSLCNTSSTCLACHSPYLLQHGQCVTSCKPGTFANVFDNVCHECGSECEECSLFECLRCRLPHLLQGGQCVEHCSSNYLAESGVCHYNAVGPSLRLLGPLVAEYGKLSLLNDSVLHIMDADTSRDRLIVTLEELPSNGVLLRMVNGSSHKLKKNGSFTAAEMIESKIYYKYQTNQPLYGEMQLSVSDGHYKVGPEVISINVISFHSPRVVTNEPLLVFHGKAAPLSNKILKILDLDNPESVTIKLVDGPHHGQLSVAGEELVMFSLEELAQEQVIYSHDGSDKESDLVLLQASDEYNVVNLLLKVFIVDEGDTHPVLIRNLGAQVDMGGQVQISPQMLQASDIDSEDENLLFTLLPMLENSGQGKLALVIPLPAALDGFFNDGWTQMDETHLVRPTTSFTQRDVDEGRVWYLHSGDLMGGDGVSDQLLFSVADSSHPPNILADQTFIINVEPSSPGTEASPAPGTQLIATVQEGQALTLTPSHLSFSGMGPSEHLVYTITHPLGPLDGSLFHIDSPGLELRQFMQADISDMKIIYMPPFNDMGQEDKYFSFKFTVSDTMADGSNHLPEQKFTFHVVPQKGSQLSFAHPDPELIINSHETVVLQPELFELVSLSPEENVLFILLEAPLFGTITREAQGNSYLFTEEEGLDLIEMRQSRFLYNHDGSEATQDSMVFLALGHSSEASSRISITVRHHHTDNYRLLKSDNATLSVTLNEYESKVIGSSHLHFTDHRSRDEELVYTITFQPQFGSLVLTESPDVVRVLNKTNKFTQADIVWGHINYTSHTEIGPEEIEDQVSFNITDSGNNVLSNQVLRVTILSVDNSIPNVEVGGPVLVAEGGSMVVPATSIIALDLDTLPSKLEVVLDSQPIFGYLTNKDADNAVGSQGTAPLARFPLSALQDGSVWYIQSLHRDQEPDQDTFLFHVTDSKNDSPVERFNITIKPVNDEPPVVLGERVLVEKGQTIVIKNQSLSIFDTDSGAENLIISVEQVPQHGSLHRKKSASDSIKQSERLVRGQYFTFQDILNGLILYSHDGSKYPEDVIQFLVSDGSHETGGIVEFEIVQERDMAPKLSISSSLTLRAGQMALVSQNLLKAEDADSDDENIKYVITRVPDSGSLEIHHLGSWVPLGVGSVFLQQDVQNGHIRFVHRNDARNDATDVLRFNLLDSEGNINLDQALHITVLEDHIPPRVVTNTGLTVLEDGSVPITHHLLSATDTEVAPAELQFSLVSGPTQGHLFMATSPEEAISSWSQETLETGGLLYRQHSEEEITSDHFVFTVSDGPNSISDTFHIIITPVDDQLPVLTTNVIKVQEGTRKVISEFEIQAADADTHDELLVVRMSELPQHGWLEVDGKQDARVFTMMELYSGAVSYVHDGSASSQDSFSVVVSDSTNSQYLQAGKQAPTSEPTTINVEVSKVEDGTPILRVNRGLHFLQQEAGTKGKNFITSHELLVEDKDTPPEKVQIIVTAGPTHGQLHFTSQKQPVSSFTQADITAGHIYYELTAPSHQVYSDQFSFEIRDDKSSVVPGNIFHIQWSLFVMGHKQYSVRETEKEINILVRKIGNLKQQSSVTCITHGGSARGRTKGTQQVDFTPVSNPLQFAEGEAEKYCVVPIQDDDIFEDSETFSVRLAEPSYGLLGRPRKSLITINDDEDKPLVMFDTSHFVVSETQGFIIAGMKRSGDTSVGVSVMCVSEDGTAIGSQPNHLANGTDFIHRLHDESSMVVFAPGITNSSCTVKIIDDHVFEMNEEFFLVLKDPSENTALGDHWRASVTIRGPNDESRIGFNPTEYIVSESEDTVSLRLERTGMDLSHTCSVWCTTGDSSQLEAQPSLDFVPHSEQVNFTAGQRSANCSIQLIDDKLNPKVEGREQFIVSLSTGQNASVSSSSSKAVVILTDKEDIPSIQFGAAEVTVRENQTMVRVPVIRSGDLSQKSYVRCSTRQRSAKANIDFIERPNTKDSVVTFHKGVSRMECEVSLIDDVIYEKEEKFIVKLSHPDSASVFRPHLGEDRVARVTIVDWEDRPRVSLEHGAYTTTQPPAVTPSVPFHIPIIRVGDSSQVLWVNVSTQDGSAMAGVDYEALSTQVEFVPGNARMELEVMLLHNPHNKAPRMFTLLLRPEDFTNTQLGTLISTSITVLPRVDGQGWILPAPPIVVSLPYYHSAADYVRKPASPGYPLVCVTPCEASYPGSNVTTEMCAEAGINVSSIQYSWEVAVPAEGGSGFTPFYSLSDDTNFANSHSKALESMFFARHFWVRCIATPTQGKGTHGIPLRSEAATIGSQNGVCETVMAPGLAGGLQGQSFKASLTYINASEEHHPNTIKVHIEIPHQDGMVPLISTLPIHNVRYLLTEEVYRTHHRCSNLDAAGGFLRSLQSPNSHEEYQGERESSSLQLYQHLDLKKCMWTFSAWFSMSELVDRCGGQVISDFQVGSSGQSFLTVRVPLYISRVHATSPPGWASLDHRTELSVSLYYNTLLWHRGPVTEPSLTARVQVTRMSLDDSGRLVIDITTQAKFRGQFVMQHPHLERYVSRLIPPAHLETQFSLELLWSASTWEGPEQTWRATSTYSLPDYTGEYKLELMACTAPPTQAYAVVDPPACMPHPPQAFPLPLAIQQSHRPVPLVYTLNTVFQLLNTPDLFLQDPREVDNLQKVDYLGSFGPGQTIYGRVLWHPSQDLHSAYQVYIQRVYLCAGADGYIPTYDPTGELYNEGPQYGCLKPSSTLKHRFLILDREQPYASEANLSLPGLKAHFARDLPEFSSLKQLSGVDGFLLDTDGLYQVNSGHQWYLQVLYTIGPHSERPRRETSLHSAITNSPRRDLEFGNHSVSFGGWECWSRVIQQTNRCKAKESHSAALSGAARGASSPSYTAFVVNIRRLSVYRWWLLKTIRMESDAPDSDPLTLEEEFEACIHSQDESNEGGEAASTRKIGRQVHNSLKHFTVEEFSKKYPGCFSMEYPMDVFEGVEHSAYINKHSPTNVSTMNTLQPSPISSFTSEHNQDFTPKNGHHLQHIDLPNDSQKSQKKGKNYSQLYSPQNPLEGCEEYPASGIEASLNKSASCTFTETSGAYGLQYSYSCSKSNEWTVTEQKENILTVSERNSSLNFKVSTVNLPGSEAGCFAESKPAETRDTYYQLCHKLRNKVFKKKVSPKKLLENHLLQNRKDKFLKSAAQNIHHISHTSPSYDGKTDLSGQESPKDISMSYKDTLSQDCEQGQQRSAPPMLGFLKSNLSATLYPSPAASSADMVEGILPYKSTDCNWHVSWNTESLCRSKSDSSWQISDISEHEVWRGKSLTQPLSFGTLEEQTETRSWRKTPRRSLDWPPTRNTSCEASRQPSKYLDVTTLNWRTTPRKSSNWSINKLFEDKVKADFDDKELLVKSFAPGFIDTHCHIDFLFERIKHSGSYSKFRKDNKDPFPLSYEGCVTIFCKPWTFSKISWWETIIKEAGVWAAFGCHPHFADQFGEEEEAYLQLALMNSKTLALGEIGLDYHKKNTDKFTTQKEVFRRQLKVALSVNKPVVIHCRDAQRDCINIIKEILPLNYRIHLHCFTGTWRQAEEWLETFSGLFLGITNLINNCNDLRCHELQMAVKKIPLQRLLLETDAPYFRPAFLQGGLGQHSHPRYGPLCGC</sequence>
<dbReference type="CDD" id="cd00064">
    <property type="entry name" value="FU"/>
    <property type="match status" value="12"/>
</dbReference>
<evidence type="ECO:0000259" key="13">
    <source>
        <dbReference type="PROSITE" id="PS50268"/>
    </source>
</evidence>
<dbReference type="Gene3D" id="2.60.40.2030">
    <property type="match status" value="5"/>
</dbReference>
<feature type="repeat" description="CSPG" evidence="9">
    <location>
        <begin position="2079"/>
        <end position="2176"/>
    </location>
</feature>
<dbReference type="GO" id="GO:0016788">
    <property type="term" value="F:hydrolase activity, acting on ester bonds"/>
    <property type="evidence" value="ECO:0007669"/>
    <property type="project" value="InterPro"/>
</dbReference>
<feature type="repeat" description="CSPG" evidence="9">
    <location>
        <begin position="2310"/>
        <end position="2399"/>
    </location>
</feature>
<comment type="caution">
    <text evidence="14">The sequence shown here is derived from an EMBL/GenBank/DDBJ whole genome shotgun (WGS) entry which is preliminary data.</text>
</comment>
<dbReference type="InterPro" id="IPR006212">
    <property type="entry name" value="Furin_repeat"/>
</dbReference>
<feature type="repeat" description="CSPG" evidence="9">
    <location>
        <begin position="1836"/>
        <end position="1937"/>
    </location>
</feature>
<evidence type="ECO:0000256" key="6">
    <source>
        <dbReference type="ARBA" id="ARBA00022837"/>
    </source>
</evidence>
<dbReference type="SMART" id="SM00215">
    <property type="entry name" value="VWC_out"/>
    <property type="match status" value="4"/>
</dbReference>
<dbReference type="Proteomes" id="UP001487740">
    <property type="component" value="Unassembled WGS sequence"/>
</dbReference>
<keyword evidence="3 11" id="KW-0732">Signal</keyword>
<comment type="similarity">
    <text evidence="1">Belongs to the FRAS1 family.</text>
</comment>
<dbReference type="GO" id="GO:0007163">
    <property type="term" value="P:establishment or maintenance of cell polarity"/>
    <property type="evidence" value="ECO:0007669"/>
    <property type="project" value="UniProtKB-ARBA"/>
</dbReference>
<dbReference type="SMART" id="SM00181">
    <property type="entry name" value="EGF"/>
    <property type="match status" value="12"/>
</dbReference>
<feature type="repeat" description="CSPG" evidence="9">
    <location>
        <begin position="2432"/>
        <end position="2529"/>
    </location>
</feature>
<dbReference type="InterPro" id="IPR001130">
    <property type="entry name" value="TatD-like"/>
</dbReference>
<feature type="signal peptide" evidence="11">
    <location>
        <begin position="1"/>
        <end position="37"/>
    </location>
</feature>
<evidence type="ECO:0000256" key="9">
    <source>
        <dbReference type="PROSITE-ProRule" id="PRU01201"/>
    </source>
</evidence>
<dbReference type="Gene3D" id="6.20.200.20">
    <property type="match status" value="5"/>
</dbReference>
<accession>A0AAW0V1L0</accession>
<feature type="domain" description="VWFC" evidence="12">
    <location>
        <begin position="356"/>
        <end position="415"/>
    </location>
</feature>
<feature type="domain" description="VWFC" evidence="12">
    <location>
        <begin position="291"/>
        <end position="352"/>
    </location>
</feature>
<dbReference type="SMART" id="SM00261">
    <property type="entry name" value="FU"/>
    <property type="match status" value="14"/>
</dbReference>
<feature type="domain" description="VWFC" evidence="12">
    <location>
        <begin position="101"/>
        <end position="161"/>
    </location>
</feature>
<dbReference type="SMART" id="SM00237">
    <property type="entry name" value="Calx_beta"/>
    <property type="match status" value="5"/>
</dbReference>
<protein>
    <recommendedName>
        <fullName evidence="16">Extracellular matrix protein FRAS1</fullName>
    </recommendedName>
</protein>
<evidence type="ECO:0000256" key="5">
    <source>
        <dbReference type="ARBA" id="ARBA00022801"/>
    </source>
</evidence>
<name>A0AAW0V1L0_SCYPA</name>
<dbReference type="InterPro" id="IPR009030">
    <property type="entry name" value="Growth_fac_rcpt_cys_sf"/>
</dbReference>
<dbReference type="SUPFAM" id="SSF141072">
    <property type="entry name" value="CalX-like"/>
    <property type="match status" value="5"/>
</dbReference>
<feature type="domain" description="Cadherin" evidence="13">
    <location>
        <begin position="1851"/>
        <end position="1962"/>
    </location>
</feature>
<dbReference type="GO" id="GO:0001736">
    <property type="term" value="P:establishment of planar polarity"/>
    <property type="evidence" value="ECO:0007669"/>
    <property type="project" value="UniProtKB-ARBA"/>
</dbReference>
<dbReference type="SUPFAM" id="SSF57603">
    <property type="entry name" value="FnI-like domain"/>
    <property type="match status" value="5"/>
</dbReference>
<dbReference type="Pfam" id="PF16184">
    <property type="entry name" value="Cadherin_3"/>
    <property type="match status" value="11"/>
</dbReference>
<dbReference type="EMBL" id="JARAKH010000003">
    <property type="protein sequence ID" value="KAK8405715.1"/>
    <property type="molecule type" value="Genomic_DNA"/>
</dbReference>
<feature type="domain" description="VWFC" evidence="12">
    <location>
        <begin position="165"/>
        <end position="225"/>
    </location>
</feature>
<feature type="repeat" description="CSPG" evidence="9">
    <location>
        <begin position="1472"/>
        <end position="1568"/>
    </location>
</feature>
<dbReference type="PROSITE" id="PS51854">
    <property type="entry name" value="CSPG"/>
    <property type="match status" value="10"/>
</dbReference>
<keyword evidence="15" id="KW-1185">Reference proteome</keyword>
<dbReference type="InterPro" id="IPR039005">
    <property type="entry name" value="CSPG_rpt"/>
</dbReference>
<dbReference type="Gene3D" id="3.20.20.140">
    <property type="entry name" value="Metal-dependent hydrolases"/>
    <property type="match status" value="1"/>
</dbReference>
<dbReference type="InterPro" id="IPR032466">
    <property type="entry name" value="Metal_Hydrolase"/>
</dbReference>
<evidence type="ECO:0000256" key="8">
    <source>
        <dbReference type="PROSITE-ProRule" id="PRU00043"/>
    </source>
</evidence>
<dbReference type="InterPro" id="IPR038081">
    <property type="entry name" value="CalX-like_sf"/>
</dbReference>
<dbReference type="PANTHER" id="PTHR45739">
    <property type="entry name" value="MATRIX PROTEIN, PUTATIVE-RELATED"/>
    <property type="match status" value="1"/>
</dbReference>
<feature type="repeat" description="CSPG" evidence="9">
    <location>
        <begin position="1958"/>
        <end position="2058"/>
    </location>
</feature>
<dbReference type="Pfam" id="PF01026">
    <property type="entry name" value="TatD_DNase"/>
    <property type="match status" value="1"/>
</dbReference>
<dbReference type="Pfam" id="PF03160">
    <property type="entry name" value="Calx-beta"/>
    <property type="match status" value="3"/>
</dbReference>
<keyword evidence="6 8" id="KW-0106">Calcium</keyword>
<evidence type="ECO:0008006" key="16">
    <source>
        <dbReference type="Google" id="ProtNLM"/>
    </source>
</evidence>
<feature type="domain" description="VWFC" evidence="12">
    <location>
        <begin position="227"/>
        <end position="287"/>
    </location>
</feature>
<dbReference type="PANTHER" id="PTHR45739:SF1">
    <property type="entry name" value="EXTRACELLULAR MATRIX ORGANIZING PROTEIN FRAS1"/>
    <property type="match status" value="1"/>
</dbReference>
<comment type="similarity">
    <text evidence="2">Belongs to the metallo-dependent hydrolases superfamily. TatD-type hydrolase family.</text>
</comment>
<feature type="domain" description="VWFC" evidence="12">
    <location>
        <begin position="37"/>
        <end position="97"/>
    </location>
</feature>
<feature type="repeat" description="CSPG" evidence="9">
    <location>
        <begin position="1218"/>
        <end position="1305"/>
    </location>
</feature>
<feature type="chain" id="PRO_5044717193" description="Extracellular matrix protein FRAS1" evidence="11">
    <location>
        <begin position="38"/>
        <end position="4624"/>
    </location>
</feature>
<dbReference type="SUPFAM" id="SSF51556">
    <property type="entry name" value="Metallo-dependent hydrolases"/>
    <property type="match status" value="1"/>
</dbReference>
<evidence type="ECO:0000256" key="3">
    <source>
        <dbReference type="ARBA" id="ARBA00022729"/>
    </source>
</evidence>
<dbReference type="PROSITE" id="PS50268">
    <property type="entry name" value="CADHERIN_2"/>
    <property type="match status" value="1"/>
</dbReference>
<dbReference type="InterPro" id="IPR051561">
    <property type="entry name" value="FRAS1_ECM"/>
</dbReference>
<evidence type="ECO:0000313" key="14">
    <source>
        <dbReference type="EMBL" id="KAK8405716.1"/>
    </source>
</evidence>
<evidence type="ECO:0000256" key="4">
    <source>
        <dbReference type="ARBA" id="ARBA00022737"/>
    </source>
</evidence>
<dbReference type="GO" id="GO:0007154">
    <property type="term" value="P:cell communication"/>
    <property type="evidence" value="ECO:0007669"/>
    <property type="project" value="InterPro"/>
</dbReference>
<dbReference type="PROSITE" id="PS01137">
    <property type="entry name" value="TATD_1"/>
    <property type="match status" value="1"/>
</dbReference>
<feature type="repeat" description="CSPG" evidence="9">
    <location>
        <begin position="1712"/>
        <end position="1813"/>
    </location>
</feature>
<reference evidence="14 15" key="1">
    <citation type="submission" date="2023-03" db="EMBL/GenBank/DDBJ databases">
        <title>High-quality genome of Scylla paramamosain provides insights in environmental adaptation.</title>
        <authorList>
            <person name="Zhang L."/>
        </authorList>
    </citation>
    <scope>NUCLEOTIDE SEQUENCE [LARGE SCALE GENOMIC DNA]</scope>
    <source>
        <strain evidence="14">LZ_2023a</strain>
        <tissue evidence="14">Muscle</tissue>
    </source>
</reference>
<feature type="repeat" description="CSPG" evidence="9">
    <location>
        <begin position="2198"/>
        <end position="2290"/>
    </location>
</feature>
<evidence type="ECO:0000256" key="2">
    <source>
        <dbReference type="ARBA" id="ARBA00009275"/>
    </source>
</evidence>
<dbReference type="InterPro" id="IPR001007">
    <property type="entry name" value="VWF_dom"/>
</dbReference>